<dbReference type="EnsemblPlants" id="KQL04526">
    <property type="protein sequence ID" value="KQL04526"/>
    <property type="gene ID" value="SETIT_005454mg"/>
</dbReference>
<feature type="transmembrane region" description="Helical" evidence="1">
    <location>
        <begin position="143"/>
        <end position="161"/>
    </location>
</feature>
<dbReference type="Gramene" id="KQL04524">
    <property type="protein sequence ID" value="KQL04524"/>
    <property type="gene ID" value="SETIT_005454mg"/>
</dbReference>
<dbReference type="EnsemblPlants" id="KQL04523">
    <property type="protein sequence ID" value="KQL04523"/>
    <property type="gene ID" value="SETIT_005454mg"/>
</dbReference>
<evidence type="ECO:0000313" key="2">
    <source>
        <dbReference type="EnsemblPlants" id="KQL04527"/>
    </source>
</evidence>
<feature type="transmembrane region" description="Helical" evidence="1">
    <location>
        <begin position="13"/>
        <end position="31"/>
    </location>
</feature>
<dbReference type="EnsemblPlants" id="KQL04528">
    <property type="protein sequence ID" value="KQL04528"/>
    <property type="gene ID" value="SETIT_005454mg"/>
</dbReference>
<dbReference type="EnsemblPlants" id="KQL04527">
    <property type="protein sequence ID" value="KQL04527"/>
    <property type="gene ID" value="SETIT_005454mg"/>
</dbReference>
<keyword evidence="1" id="KW-1133">Transmembrane helix</keyword>
<dbReference type="Gramene" id="KQL04528">
    <property type="protein sequence ID" value="KQL04528"/>
    <property type="gene ID" value="SETIT_005454mg"/>
</dbReference>
<dbReference type="OMA" id="VHRHLIM"/>
<proteinExistence type="predicted"/>
<name>K3XUM0_SETIT</name>
<dbReference type="EnsemblPlants" id="KQL04525">
    <property type="protein sequence ID" value="KQL04525"/>
    <property type="gene ID" value="SETIT_005454mg"/>
</dbReference>
<accession>K3XUM0</accession>
<protein>
    <submittedName>
        <fullName evidence="2">Uncharacterized protein</fullName>
    </submittedName>
</protein>
<dbReference type="eggNOG" id="ENOG502RRTE">
    <property type="taxonomic scope" value="Eukaryota"/>
</dbReference>
<dbReference type="Gramene" id="KQL04525">
    <property type="protein sequence ID" value="KQL04525"/>
    <property type="gene ID" value="SETIT_005454mg"/>
</dbReference>
<reference evidence="2" key="2">
    <citation type="submission" date="2018-08" db="UniProtKB">
        <authorList>
            <consortium name="EnsemblPlants"/>
        </authorList>
    </citation>
    <scope>IDENTIFICATION</scope>
    <source>
        <strain evidence="2">Yugu1</strain>
    </source>
</reference>
<dbReference type="EnsemblPlants" id="KQL04524">
    <property type="protein sequence ID" value="KQL04524"/>
    <property type="gene ID" value="SETIT_005454mg"/>
</dbReference>
<dbReference type="EMBL" id="AGNK02002879">
    <property type="status" value="NOT_ANNOTATED_CDS"/>
    <property type="molecule type" value="Genomic_DNA"/>
</dbReference>
<keyword evidence="1" id="KW-0472">Membrane</keyword>
<evidence type="ECO:0000313" key="3">
    <source>
        <dbReference type="Proteomes" id="UP000004995"/>
    </source>
</evidence>
<dbReference type="AlphaFoldDB" id="K3XUM0"/>
<evidence type="ECO:0000256" key="1">
    <source>
        <dbReference type="SAM" id="Phobius"/>
    </source>
</evidence>
<organism evidence="2 3">
    <name type="scientific">Setaria italica</name>
    <name type="common">Foxtail millet</name>
    <name type="synonym">Panicum italicum</name>
    <dbReference type="NCBI Taxonomy" id="4555"/>
    <lineage>
        <taxon>Eukaryota</taxon>
        <taxon>Viridiplantae</taxon>
        <taxon>Streptophyta</taxon>
        <taxon>Embryophyta</taxon>
        <taxon>Tracheophyta</taxon>
        <taxon>Spermatophyta</taxon>
        <taxon>Magnoliopsida</taxon>
        <taxon>Liliopsida</taxon>
        <taxon>Poales</taxon>
        <taxon>Poaceae</taxon>
        <taxon>PACMAD clade</taxon>
        <taxon>Panicoideae</taxon>
        <taxon>Panicodae</taxon>
        <taxon>Paniceae</taxon>
        <taxon>Cenchrinae</taxon>
        <taxon>Setaria</taxon>
    </lineage>
</organism>
<dbReference type="Gramene" id="KQL04526">
    <property type="protein sequence ID" value="KQL04526"/>
    <property type="gene ID" value="SETIT_005454mg"/>
</dbReference>
<dbReference type="Gramene" id="KQL04527">
    <property type="protein sequence ID" value="KQL04527"/>
    <property type="gene ID" value="SETIT_005454mg"/>
</dbReference>
<keyword evidence="1" id="KW-0812">Transmembrane</keyword>
<dbReference type="Gramene" id="KQL04523">
    <property type="protein sequence ID" value="KQL04523"/>
    <property type="gene ID" value="SETIT_005454mg"/>
</dbReference>
<dbReference type="Proteomes" id="UP000004995">
    <property type="component" value="Unassembled WGS sequence"/>
</dbReference>
<keyword evidence="3" id="KW-1185">Reference proteome</keyword>
<reference evidence="3" key="1">
    <citation type="journal article" date="2012" name="Nat. Biotechnol.">
        <title>Reference genome sequence of the model plant Setaria.</title>
        <authorList>
            <person name="Bennetzen J.L."/>
            <person name="Schmutz J."/>
            <person name="Wang H."/>
            <person name="Percifield R."/>
            <person name="Hawkins J."/>
            <person name="Pontaroli A.C."/>
            <person name="Estep M."/>
            <person name="Feng L."/>
            <person name="Vaughn J.N."/>
            <person name="Grimwood J."/>
            <person name="Jenkins J."/>
            <person name="Barry K."/>
            <person name="Lindquist E."/>
            <person name="Hellsten U."/>
            <person name="Deshpande S."/>
            <person name="Wang X."/>
            <person name="Wu X."/>
            <person name="Mitros T."/>
            <person name="Triplett J."/>
            <person name="Yang X."/>
            <person name="Ye C.Y."/>
            <person name="Mauro-Herrera M."/>
            <person name="Wang L."/>
            <person name="Li P."/>
            <person name="Sharma M."/>
            <person name="Sharma R."/>
            <person name="Ronald P.C."/>
            <person name="Panaud O."/>
            <person name="Kellogg E.A."/>
            <person name="Brutnell T.P."/>
            <person name="Doust A.N."/>
            <person name="Tuskan G.A."/>
            <person name="Rokhsar D."/>
            <person name="Devos K.M."/>
        </authorList>
    </citation>
    <scope>NUCLEOTIDE SEQUENCE [LARGE SCALE GENOMIC DNA]</scope>
    <source>
        <strain evidence="3">cv. Yugu1</strain>
    </source>
</reference>
<dbReference type="HOGENOM" id="CLU_1241930_0_0_1"/>
<feature type="transmembrane region" description="Helical" evidence="1">
    <location>
        <begin position="116"/>
        <end position="137"/>
    </location>
</feature>
<sequence>MVVVVGEEDTTEVVVVTVVLMTVVAEVAVMGDEIRKTKGAVKVAMDKLLHKGLLPMVGLLVTTWRLRAPMEATMPMVQILQCHLLIAIVVAQAHTHQAMVPLLQTNMAVVPQEGKVVYLLHMMVAMVVGPCLGVEVLGVHRHLIMVVAAAEAVVILVVLLLSQLQRLSSAMQTVMRRVTTQGFTSQTCLQMSLLKNYRSYLEESARLEGSSKNVAIKISGPGT</sequence>